<dbReference type="OrthoDB" id="5818269at2759"/>
<dbReference type="EnsemblMetazoa" id="PPA17065.1">
    <property type="protein sequence ID" value="PPA17065.1"/>
    <property type="gene ID" value="WBGene00106619"/>
</dbReference>
<keyword evidence="4" id="KW-0472">Membrane</keyword>
<sequence>MNNSLLLFQAQYLHDSAAYNAVVWSKLILTMVAIPLLVRIRKYKRKVLVHQSLLILMRFHYYYIFSLVVLCGIDFSVTLYSYTSQNPNYYILSCKELFIRRYPQVISAYGTLTTMFMMSVERYAASKNFRTYEYSRKNTIYFWVHILMILATMPLTLAAFDPETSYSVSTGVPAGGQVYHQILAIPLTLIEFTTIFMFERSHRINSAQLRQTGFSLTERYQISENLRILDLMRPIARFHGTIVCFVTIVYFVFGRRLEGKPSYPIFEESINFFQLQGILLPLTFIRHERKERARITTQLESNSSTSGDLATRHATEIMKGW</sequence>
<evidence type="ECO:0000256" key="3">
    <source>
        <dbReference type="ARBA" id="ARBA00022989"/>
    </source>
</evidence>
<dbReference type="InterPro" id="IPR053286">
    <property type="entry name" value="Nematode_rcpt-like_srab"/>
</dbReference>
<protein>
    <submittedName>
        <fullName evidence="5">G protein-coupled receptor</fullName>
    </submittedName>
</protein>
<evidence type="ECO:0000256" key="4">
    <source>
        <dbReference type="ARBA" id="ARBA00023136"/>
    </source>
</evidence>
<organism evidence="5 6">
    <name type="scientific">Pristionchus pacificus</name>
    <name type="common">Parasitic nematode worm</name>
    <dbReference type="NCBI Taxonomy" id="54126"/>
    <lineage>
        <taxon>Eukaryota</taxon>
        <taxon>Metazoa</taxon>
        <taxon>Ecdysozoa</taxon>
        <taxon>Nematoda</taxon>
        <taxon>Chromadorea</taxon>
        <taxon>Rhabditida</taxon>
        <taxon>Rhabditina</taxon>
        <taxon>Diplogasteromorpha</taxon>
        <taxon>Diplogasteroidea</taxon>
        <taxon>Neodiplogasteridae</taxon>
        <taxon>Pristionchus</taxon>
    </lineage>
</organism>
<keyword evidence="6" id="KW-1185">Reference proteome</keyword>
<dbReference type="PANTHER" id="PTHR46561">
    <property type="entry name" value="SERPENTINE RECEPTOR, CLASS AB (CLASS A-LIKE)-RELATED"/>
    <property type="match status" value="1"/>
</dbReference>
<evidence type="ECO:0000313" key="6">
    <source>
        <dbReference type="Proteomes" id="UP000005239"/>
    </source>
</evidence>
<evidence type="ECO:0000256" key="1">
    <source>
        <dbReference type="ARBA" id="ARBA00004141"/>
    </source>
</evidence>
<accession>A0A8R1UDP0</accession>
<evidence type="ECO:0000256" key="2">
    <source>
        <dbReference type="ARBA" id="ARBA00022692"/>
    </source>
</evidence>
<name>A0A2A6CLV3_PRIPA</name>
<dbReference type="AlphaFoldDB" id="A0A2A6CLV3"/>
<evidence type="ECO:0000313" key="5">
    <source>
        <dbReference type="EnsemblMetazoa" id="PPA17065.1"/>
    </source>
</evidence>
<accession>A0A2A6CLV3</accession>
<dbReference type="Proteomes" id="UP000005239">
    <property type="component" value="Unassembled WGS sequence"/>
</dbReference>
<dbReference type="GO" id="GO:0016020">
    <property type="term" value="C:membrane"/>
    <property type="evidence" value="ECO:0007669"/>
    <property type="project" value="UniProtKB-SubCell"/>
</dbReference>
<reference evidence="6" key="1">
    <citation type="journal article" date="2008" name="Nat. Genet.">
        <title>The Pristionchus pacificus genome provides a unique perspective on nematode lifestyle and parasitism.</title>
        <authorList>
            <person name="Dieterich C."/>
            <person name="Clifton S.W."/>
            <person name="Schuster L.N."/>
            <person name="Chinwalla A."/>
            <person name="Delehaunty K."/>
            <person name="Dinkelacker I."/>
            <person name="Fulton L."/>
            <person name="Fulton R."/>
            <person name="Godfrey J."/>
            <person name="Minx P."/>
            <person name="Mitreva M."/>
            <person name="Roeseler W."/>
            <person name="Tian H."/>
            <person name="Witte H."/>
            <person name="Yang S.P."/>
            <person name="Wilson R.K."/>
            <person name="Sommer R.J."/>
        </authorList>
    </citation>
    <scope>NUCLEOTIDE SEQUENCE [LARGE SCALE GENOMIC DNA]</scope>
    <source>
        <strain evidence="6">PS312</strain>
    </source>
</reference>
<dbReference type="InterPro" id="IPR019408">
    <property type="entry name" value="7TM_GPCR_serpentine_rcpt_Srab"/>
</dbReference>
<gene>
    <name evidence="5" type="primary">WBGene00106619</name>
</gene>
<keyword evidence="3" id="KW-1133">Transmembrane helix</keyword>
<dbReference type="Pfam" id="PF10292">
    <property type="entry name" value="7TM_GPCR_Srab"/>
    <property type="match status" value="1"/>
</dbReference>
<keyword evidence="2" id="KW-0812">Transmembrane</keyword>
<proteinExistence type="predicted"/>
<dbReference type="PANTHER" id="PTHR46561:SF11">
    <property type="entry name" value="SERPENTINE RECEPTOR CLASS ALPHA_BETA-14"/>
    <property type="match status" value="1"/>
</dbReference>
<comment type="subcellular location">
    <subcellularLocation>
        <location evidence="1">Membrane</location>
        <topology evidence="1">Multi-pass membrane protein</topology>
    </subcellularLocation>
</comment>
<reference evidence="5" key="2">
    <citation type="submission" date="2022-06" db="UniProtKB">
        <authorList>
            <consortium name="EnsemblMetazoa"/>
        </authorList>
    </citation>
    <scope>IDENTIFICATION</scope>
    <source>
        <strain evidence="5">PS312</strain>
    </source>
</reference>